<dbReference type="PANTHER" id="PTHR43806:SF11">
    <property type="entry name" value="CEREVISIN-RELATED"/>
    <property type="match status" value="1"/>
</dbReference>
<comment type="similarity">
    <text evidence="1 7">Belongs to the peptidase S1B family.</text>
</comment>
<dbReference type="RefSeq" id="WP_098195230.1">
    <property type="nucleotide sequence ID" value="NZ_CP023777.1"/>
</dbReference>
<reference evidence="9 10" key="1">
    <citation type="submission" date="2017-10" db="EMBL/GenBank/DDBJ databases">
        <title>Paenichitinophaga pekingensis gen. nov., sp. nov., isolated from activated sludge.</title>
        <authorList>
            <person name="Jin D."/>
            <person name="Kong X."/>
            <person name="Deng Y."/>
            <person name="Bai Z."/>
        </authorList>
    </citation>
    <scope>NUCLEOTIDE SEQUENCE [LARGE SCALE GENOMIC DNA]</scope>
    <source>
        <strain evidence="9 10">13</strain>
    </source>
</reference>
<evidence type="ECO:0000256" key="7">
    <source>
        <dbReference type="RuleBase" id="RU004296"/>
    </source>
</evidence>
<dbReference type="GO" id="GO:0004252">
    <property type="term" value="F:serine-type endopeptidase activity"/>
    <property type="evidence" value="ECO:0007669"/>
    <property type="project" value="InterPro"/>
</dbReference>
<comment type="similarity">
    <text evidence="2">Belongs to the peptidase S8 family.</text>
</comment>
<dbReference type="Gene3D" id="3.40.50.200">
    <property type="entry name" value="Peptidase S8/S53 domain"/>
    <property type="match status" value="1"/>
</dbReference>
<gene>
    <name evidence="9" type="ORF">COR50_17745</name>
</gene>
<evidence type="ECO:0000256" key="5">
    <source>
        <dbReference type="ARBA" id="ARBA00022801"/>
    </source>
</evidence>
<dbReference type="Pfam" id="PF13365">
    <property type="entry name" value="Trypsin_2"/>
    <property type="match status" value="1"/>
</dbReference>
<dbReference type="PANTHER" id="PTHR43806">
    <property type="entry name" value="PEPTIDASE S8"/>
    <property type="match status" value="1"/>
</dbReference>
<dbReference type="AlphaFoldDB" id="A0A291QXV3"/>
<dbReference type="InterPro" id="IPR009003">
    <property type="entry name" value="Peptidase_S1_PA"/>
</dbReference>
<dbReference type="OrthoDB" id="9770276at2"/>
<dbReference type="KEGG" id="cbae:COR50_17745"/>
<evidence type="ECO:0000256" key="3">
    <source>
        <dbReference type="ARBA" id="ARBA00022670"/>
    </source>
</evidence>
<sequence>MISRWSVVEQVALRYGHVEGAFDQAAKRMALAKEGLIPKYSMEDNQQRIQLRAAREGLPLPLALERINGISNFQDKNILEKLELKARAVCRLTRNHEPIGTGFLVAENIILTNHHVIESIDDANGMVAEFDYELDVHDKLEKYTSFELLPATFFLTSSLVKDKQVPFSGLDFTFIAIKPVSREGKSIQEYPPIYLDGNIGKIIKGESCIIIQHPNGFPKKIVLKDTTFFSETGTRLVYESDTLPGSSGAVVVALGTCEVVALHHSGLPRTDDLNRPLTKIGTVANASTPDSEIDWIGNEGIKISKIIEALTAANLPVEMEVGRKALLNMTADMAGKLSRNADIVNQPMATPPQNENLDKMNTVPIENPGVGITATTPETGEALQYFEVLLNESQTLRQHWEQAAPQLIPGLVRRQALLSLSTDPLAERLEYLTVRSSQDPWLLAADIEKIPVIDMCTPDLESRTDVGVAEDYDISARATESIIAPDGTAEPNENIFTGRWENAKWYKEAHNVAADKIRWWHWYAVNCPLQPDAGKDPWKGIAQNLSKLRFVQLDTGYTTHSKAFPAFDLDRDYDFLEQDNTAEDRAKNILQRLGFKHPSHGTRTASLTLGGKMVADPMKLDGNNGMLNLFDQRFTKLIPYRIARSVVLIGRGKEMVDAANTAIRNQTDVMFMCMGSYPRPMFEVVAREAYMNGVIWVCAAGNEVEVVVAPAMYPGTICVGGTNPGDEPWSGSSYGNVVDISAPGEDVYVPFLDKHGNEIMVYGSGTSYATPQVASAAMMWKAFHYAELSKFQKPWQVVEAFRHCLQHSARKPGNWPDQYFRNYGKGILDIQALLAYPLPGPDDLKCAYDGVKDIAKKDLGVKEAAHAIWNTIKRKLSKGTQLEESLLSVPLSQRARAALAAFSKTGYGSVTESILSPDVQSDLLIREFFEQ</sequence>
<dbReference type="SUPFAM" id="SSF50494">
    <property type="entry name" value="Trypsin-like serine proteases"/>
    <property type="match status" value="1"/>
</dbReference>
<evidence type="ECO:0000256" key="2">
    <source>
        <dbReference type="ARBA" id="ARBA00011073"/>
    </source>
</evidence>
<evidence type="ECO:0000256" key="6">
    <source>
        <dbReference type="ARBA" id="ARBA00022825"/>
    </source>
</evidence>
<dbReference type="EMBL" id="CP023777">
    <property type="protein sequence ID" value="ATL48859.1"/>
    <property type="molecule type" value="Genomic_DNA"/>
</dbReference>
<organism evidence="9 10">
    <name type="scientific">Chitinophaga caeni</name>
    <dbReference type="NCBI Taxonomy" id="2029983"/>
    <lineage>
        <taxon>Bacteria</taxon>
        <taxon>Pseudomonadati</taxon>
        <taxon>Bacteroidota</taxon>
        <taxon>Chitinophagia</taxon>
        <taxon>Chitinophagales</taxon>
        <taxon>Chitinophagaceae</taxon>
        <taxon>Chitinophaga</taxon>
    </lineage>
</organism>
<evidence type="ECO:0000313" key="9">
    <source>
        <dbReference type="EMBL" id="ATL48859.1"/>
    </source>
</evidence>
<dbReference type="SUPFAM" id="SSF52743">
    <property type="entry name" value="Subtilisin-like"/>
    <property type="match status" value="1"/>
</dbReference>
<keyword evidence="5 7" id="KW-0378">Hydrolase</keyword>
<dbReference type="InterPro" id="IPR036852">
    <property type="entry name" value="Peptidase_S8/S53_dom_sf"/>
</dbReference>
<dbReference type="PRINTS" id="PR00839">
    <property type="entry name" value="V8PROTEASE"/>
</dbReference>
<evidence type="ECO:0000259" key="8">
    <source>
        <dbReference type="Pfam" id="PF00082"/>
    </source>
</evidence>
<accession>A0A291QXV3</accession>
<keyword evidence="4" id="KW-0732">Signal</keyword>
<evidence type="ECO:0000313" key="10">
    <source>
        <dbReference type="Proteomes" id="UP000220133"/>
    </source>
</evidence>
<proteinExistence type="inferred from homology"/>
<dbReference type="Proteomes" id="UP000220133">
    <property type="component" value="Chromosome"/>
</dbReference>
<keyword evidence="10" id="KW-1185">Reference proteome</keyword>
<dbReference type="CDD" id="cd00306">
    <property type="entry name" value="Peptidases_S8_S53"/>
    <property type="match status" value="1"/>
</dbReference>
<dbReference type="GO" id="GO:0006508">
    <property type="term" value="P:proteolysis"/>
    <property type="evidence" value="ECO:0007669"/>
    <property type="project" value="UniProtKB-KW"/>
</dbReference>
<evidence type="ECO:0000256" key="4">
    <source>
        <dbReference type="ARBA" id="ARBA00022729"/>
    </source>
</evidence>
<dbReference type="InterPro" id="IPR000209">
    <property type="entry name" value="Peptidase_S8/S53_dom"/>
</dbReference>
<protein>
    <recommendedName>
        <fullName evidence="7">Serine protease</fullName>
        <ecNumber evidence="7">3.4.21.-</ecNumber>
    </recommendedName>
</protein>
<dbReference type="InterPro" id="IPR043504">
    <property type="entry name" value="Peptidase_S1_PA_chymotrypsin"/>
</dbReference>
<name>A0A291QXV3_9BACT</name>
<keyword evidence="3 7" id="KW-0645">Protease</keyword>
<evidence type="ECO:0000256" key="1">
    <source>
        <dbReference type="ARBA" id="ARBA00008764"/>
    </source>
</evidence>
<dbReference type="Gene3D" id="2.40.10.10">
    <property type="entry name" value="Trypsin-like serine proteases"/>
    <property type="match status" value="2"/>
</dbReference>
<dbReference type="EC" id="3.4.21.-" evidence="7"/>
<keyword evidence="6 7" id="KW-0720">Serine protease</keyword>
<dbReference type="InterPro" id="IPR008256">
    <property type="entry name" value="Peptidase_S1B"/>
</dbReference>
<dbReference type="Pfam" id="PF00082">
    <property type="entry name" value="Peptidase_S8"/>
    <property type="match status" value="1"/>
</dbReference>
<feature type="domain" description="Peptidase S8/S53" evidence="8">
    <location>
        <begin position="571"/>
        <end position="811"/>
    </location>
</feature>
<dbReference type="InterPro" id="IPR050131">
    <property type="entry name" value="Peptidase_S8_subtilisin-like"/>
</dbReference>